<dbReference type="Gene3D" id="6.10.250.3150">
    <property type="match status" value="1"/>
</dbReference>
<organism evidence="3 4">
    <name type="scientific">Candidatus Lloydbacteria bacterium RIFCSPHIGHO2_01_FULL_41_20</name>
    <dbReference type="NCBI Taxonomy" id="1798657"/>
    <lineage>
        <taxon>Bacteria</taxon>
        <taxon>Candidatus Lloydiibacteriota</taxon>
    </lineage>
</organism>
<accession>A0A1G2CT73</accession>
<evidence type="ECO:0000259" key="2">
    <source>
        <dbReference type="Pfam" id="PF13406"/>
    </source>
</evidence>
<evidence type="ECO:0000313" key="4">
    <source>
        <dbReference type="Proteomes" id="UP000178841"/>
    </source>
</evidence>
<feature type="coiled-coil region" evidence="1">
    <location>
        <begin position="85"/>
        <end position="112"/>
    </location>
</feature>
<dbReference type="Pfam" id="PF13406">
    <property type="entry name" value="SLT_2"/>
    <property type="match status" value="1"/>
</dbReference>
<dbReference type="AlphaFoldDB" id="A0A1G2CT73"/>
<dbReference type="SUPFAM" id="SSF53955">
    <property type="entry name" value="Lysozyme-like"/>
    <property type="match status" value="1"/>
</dbReference>
<dbReference type="STRING" id="1798657.A2648_00670"/>
<name>A0A1G2CT73_9BACT</name>
<dbReference type="Gene3D" id="1.10.530.10">
    <property type="match status" value="1"/>
</dbReference>
<evidence type="ECO:0000313" key="3">
    <source>
        <dbReference type="EMBL" id="OGZ04595.1"/>
    </source>
</evidence>
<comment type="caution">
    <text evidence="3">The sequence shown here is derived from an EMBL/GenBank/DDBJ whole genome shotgun (WGS) entry which is preliminary data.</text>
</comment>
<feature type="domain" description="Transglycosylase SLT" evidence="2">
    <location>
        <begin position="239"/>
        <end position="377"/>
    </location>
</feature>
<reference evidence="3 4" key="1">
    <citation type="journal article" date="2016" name="Nat. Commun.">
        <title>Thousands of microbial genomes shed light on interconnected biogeochemical processes in an aquifer system.</title>
        <authorList>
            <person name="Anantharaman K."/>
            <person name="Brown C.T."/>
            <person name="Hug L.A."/>
            <person name="Sharon I."/>
            <person name="Castelle C.J."/>
            <person name="Probst A.J."/>
            <person name="Thomas B.C."/>
            <person name="Singh A."/>
            <person name="Wilkins M.J."/>
            <person name="Karaoz U."/>
            <person name="Brodie E.L."/>
            <person name="Williams K.H."/>
            <person name="Hubbard S.S."/>
            <person name="Banfield J.F."/>
        </authorList>
    </citation>
    <scope>NUCLEOTIDE SEQUENCE [LARGE SCALE GENOMIC DNA]</scope>
</reference>
<gene>
    <name evidence="3" type="ORF">A2648_00670</name>
</gene>
<dbReference type="InterPro" id="IPR031304">
    <property type="entry name" value="SLT_2"/>
</dbReference>
<dbReference type="EMBL" id="MHLH01000004">
    <property type="protein sequence ID" value="OGZ04595.1"/>
    <property type="molecule type" value="Genomic_DNA"/>
</dbReference>
<keyword evidence="1" id="KW-0175">Coiled coil</keyword>
<feature type="coiled-coil region" evidence="1">
    <location>
        <begin position="8"/>
        <end position="56"/>
    </location>
</feature>
<evidence type="ECO:0000256" key="1">
    <source>
        <dbReference type="SAM" id="Coils"/>
    </source>
</evidence>
<dbReference type="InterPro" id="IPR023346">
    <property type="entry name" value="Lysozyme-like_dom_sf"/>
</dbReference>
<dbReference type="Proteomes" id="UP000178841">
    <property type="component" value="Unassembled WGS sequence"/>
</dbReference>
<sequence>MPTFAQTAEEVANRRTQLENDLKSLELQIDAQGKILAEKQKESVSLERDIAILDAKIKEADLSIKARNLSINKLSSEIIDKGKTIGVLTEKIDREKESLAQLLRKTRELDESSAIEFMLSGEKISQFFSDADTFISINSALRDSVVVVSQNKDETAAAKKSLEGKKEEEVSLRTIQELQRKRLAQDKTERNNLLKITRGKESEYQKILKDQQKSAAVIRAELFSLRDTAAIPFGKAVEYATQAGGKTGVRPALILGIITQESNLGENTGQCIVKNLTTGSGVGKNTGRFFATVMKPPRDTEPFVSLASRVGFDPLNTAVSCPPSYGYGGAMGPAQFIPSTWVLYEAKIASYTGHNPPNPWEPEDAFMAAAILLKENGGAGGVYNKERLAALRYFAGWTNATKKAYAFYGDDVMEITAKYQSQINILQGS</sequence>
<protein>
    <recommendedName>
        <fullName evidence="2">Transglycosylase SLT domain-containing protein</fullName>
    </recommendedName>
</protein>
<proteinExistence type="predicted"/>